<reference evidence="3" key="1">
    <citation type="submission" date="2021-05" db="EMBL/GenBank/DDBJ databases">
        <title>Energy efficiency and biological interactions define the core microbiome of deep oligotrophic groundwater.</title>
        <authorList>
            <person name="Mehrshad M."/>
            <person name="Lopez-Fernandez M."/>
            <person name="Bell E."/>
            <person name="Bernier-Latmani R."/>
            <person name="Bertilsson S."/>
            <person name="Dopson M."/>
        </authorList>
    </citation>
    <scope>NUCLEOTIDE SEQUENCE</scope>
    <source>
        <strain evidence="3">Modern_marine.mb.64</strain>
    </source>
</reference>
<evidence type="ECO:0000256" key="1">
    <source>
        <dbReference type="ARBA" id="ARBA00022777"/>
    </source>
</evidence>
<dbReference type="AlphaFoldDB" id="A0A948W2L1"/>
<sequence length="350" mass="37333">MQQTQLFVPGRVCLFGEHSDWAGAYRVQNPSLGIGRAILTGTDQGLYADIEKHPDRLIFHSRMGAKADPLSIEWPLEPERLLAIAEAGGLFSYVAGTAYQVLSRFKTGGLVINNVKTDLPVKKGLSSSAAVSVLVARSFNQLYDLGLSVREEMELAYQGEITTPSRCGRLDQGCAFGGKPILMTFDGDDLGVDPLPVGDDLHLIIADLAAAKDTKLILSSLNACYPRAASWLAQKAQDYLGEINAQIVKEAAAALAAGDAGWVGRLMTSAQAAFDEHLAPVCPSQLKAPVLHNVLNYKPLQSLILGGKGVGSQGDGAAQFITADAGKRAAAMELIKRELGMDCLELTIRN</sequence>
<dbReference type="PRINTS" id="PR00959">
    <property type="entry name" value="MEVGALKINASE"/>
</dbReference>
<dbReference type="GO" id="GO:0016301">
    <property type="term" value="F:kinase activity"/>
    <property type="evidence" value="ECO:0007669"/>
    <property type="project" value="UniProtKB-KW"/>
</dbReference>
<evidence type="ECO:0000313" key="3">
    <source>
        <dbReference type="EMBL" id="MBU2690082.1"/>
    </source>
</evidence>
<dbReference type="SUPFAM" id="SSF54211">
    <property type="entry name" value="Ribosomal protein S5 domain 2-like"/>
    <property type="match status" value="1"/>
</dbReference>
<accession>A0A948W2L1</accession>
<dbReference type="Gene3D" id="3.30.230.10">
    <property type="match status" value="1"/>
</dbReference>
<keyword evidence="1 3" id="KW-0418">Kinase</keyword>
<comment type="caution">
    <text evidence="3">The sequence shown here is derived from an EMBL/GenBank/DDBJ whole genome shotgun (WGS) entry which is preliminary data.</text>
</comment>
<organism evidence="3 4">
    <name type="scientific">Eiseniibacteriota bacterium</name>
    <dbReference type="NCBI Taxonomy" id="2212470"/>
    <lineage>
        <taxon>Bacteria</taxon>
        <taxon>Candidatus Eiseniibacteriota</taxon>
    </lineage>
</organism>
<name>A0A948W2L1_UNCEI</name>
<dbReference type="InterPro" id="IPR020568">
    <property type="entry name" value="Ribosomal_Su5_D2-typ_SF"/>
</dbReference>
<dbReference type="InterPro" id="IPR014721">
    <property type="entry name" value="Ribsml_uS5_D2-typ_fold_subgr"/>
</dbReference>
<feature type="domain" description="GHMP kinase N-terminal" evidence="2">
    <location>
        <begin position="93"/>
        <end position="178"/>
    </location>
</feature>
<dbReference type="Proteomes" id="UP000777784">
    <property type="component" value="Unassembled WGS sequence"/>
</dbReference>
<evidence type="ECO:0000313" key="4">
    <source>
        <dbReference type="Proteomes" id="UP000777784"/>
    </source>
</evidence>
<dbReference type="GO" id="GO:0005524">
    <property type="term" value="F:ATP binding"/>
    <property type="evidence" value="ECO:0007669"/>
    <property type="project" value="InterPro"/>
</dbReference>
<dbReference type="InterPro" id="IPR006204">
    <property type="entry name" value="GHMP_kinase_N_dom"/>
</dbReference>
<dbReference type="Pfam" id="PF00288">
    <property type="entry name" value="GHMP_kinases_N"/>
    <property type="match status" value="1"/>
</dbReference>
<dbReference type="EMBL" id="JAHJDP010000023">
    <property type="protein sequence ID" value="MBU2690082.1"/>
    <property type="molecule type" value="Genomic_DNA"/>
</dbReference>
<proteinExistence type="predicted"/>
<protein>
    <submittedName>
        <fullName evidence="3">GHMP kinase</fullName>
    </submittedName>
</protein>
<keyword evidence="1 3" id="KW-0808">Transferase</keyword>
<evidence type="ECO:0000259" key="2">
    <source>
        <dbReference type="Pfam" id="PF00288"/>
    </source>
</evidence>
<gene>
    <name evidence="3" type="ORF">KJ970_04080</name>
</gene>